<dbReference type="AlphaFoldDB" id="A0A2G5F5V8"/>
<dbReference type="PANTHER" id="PTHR32191">
    <property type="entry name" value="TETRASPANIN-8-RELATED"/>
    <property type="match status" value="1"/>
</dbReference>
<gene>
    <name evidence="7" type="ORF">AQUCO_00201029v1</name>
</gene>
<accession>A0A2G5F5V8</accession>
<dbReference type="InParanoid" id="A0A2G5F5V8"/>
<feature type="transmembrane region" description="Helical" evidence="6">
    <location>
        <begin position="14"/>
        <end position="34"/>
    </location>
</feature>
<dbReference type="InterPro" id="IPR044991">
    <property type="entry name" value="TET_plant"/>
</dbReference>
<evidence type="ECO:0000256" key="4">
    <source>
        <dbReference type="ARBA" id="ARBA00022989"/>
    </source>
</evidence>
<proteinExistence type="inferred from homology"/>
<feature type="non-terminal residue" evidence="7">
    <location>
        <position position="1"/>
    </location>
</feature>
<keyword evidence="4 6" id="KW-1133">Transmembrane helix</keyword>
<keyword evidence="3 6" id="KW-0812">Transmembrane</keyword>
<dbReference type="Pfam" id="PF00335">
    <property type="entry name" value="Tetraspanin"/>
    <property type="match status" value="1"/>
</dbReference>
<keyword evidence="5 6" id="KW-0472">Membrane</keyword>
<dbReference type="EMBL" id="KZ305019">
    <property type="protein sequence ID" value="PIA63405.1"/>
    <property type="molecule type" value="Genomic_DNA"/>
</dbReference>
<dbReference type="GO" id="GO:0016020">
    <property type="term" value="C:membrane"/>
    <property type="evidence" value="ECO:0007669"/>
    <property type="project" value="UniProtKB-SubCell"/>
</dbReference>
<feature type="transmembrane region" description="Helical" evidence="6">
    <location>
        <begin position="41"/>
        <end position="65"/>
    </location>
</feature>
<feature type="transmembrane region" description="Helical" evidence="6">
    <location>
        <begin position="202"/>
        <end position="224"/>
    </location>
</feature>
<evidence type="ECO:0000256" key="5">
    <source>
        <dbReference type="ARBA" id="ARBA00023136"/>
    </source>
</evidence>
<comment type="similarity">
    <text evidence="2">Belongs to the tetraspanin (TM4SF) family.</text>
</comment>
<evidence type="ECO:0000256" key="2">
    <source>
        <dbReference type="ARBA" id="ARBA00006840"/>
    </source>
</evidence>
<keyword evidence="8" id="KW-1185">Reference proteome</keyword>
<name>A0A2G5F5V8_AQUCA</name>
<comment type="subcellular location">
    <subcellularLocation>
        <location evidence="1">Membrane</location>
        <topology evidence="1">Multi-pass membrane protein</topology>
    </subcellularLocation>
</comment>
<dbReference type="GO" id="GO:0009734">
    <property type="term" value="P:auxin-activated signaling pathway"/>
    <property type="evidence" value="ECO:0007669"/>
    <property type="project" value="InterPro"/>
</dbReference>
<dbReference type="InterPro" id="IPR018499">
    <property type="entry name" value="Tetraspanin/Peripherin"/>
</dbReference>
<sequence length="239" mass="27039">LHGKSECQKFFQNILLIFAVVLLVISLLGLIGACCRVTAMLWIYVFVIFLLLLGMICFTVFAFMVTNHGAGKVVSGRGFKEYRLGDYSHWLQNHVVNGKNWGKFKSCLVDTNLCMKLSKDAVTPQEFFKMNLSPIQSGCCKPPTYCGYTFHNATFWVAPKSGPKAPDSDCLTWSNKQDTLCYDCKSCKAGILANLKDEWKKIFAFNFCIFLFLTIVHCLGTCAYRGTKADRYKGYRGYH</sequence>
<dbReference type="OrthoDB" id="672773at2759"/>
<evidence type="ECO:0000313" key="8">
    <source>
        <dbReference type="Proteomes" id="UP000230069"/>
    </source>
</evidence>
<evidence type="ECO:0000256" key="3">
    <source>
        <dbReference type="ARBA" id="ARBA00022692"/>
    </source>
</evidence>
<dbReference type="STRING" id="218851.A0A2G5F5V8"/>
<protein>
    <submittedName>
        <fullName evidence="7">Uncharacterized protein</fullName>
    </submittedName>
</protein>
<dbReference type="Proteomes" id="UP000230069">
    <property type="component" value="Unassembled WGS sequence"/>
</dbReference>
<evidence type="ECO:0000256" key="6">
    <source>
        <dbReference type="SAM" id="Phobius"/>
    </source>
</evidence>
<evidence type="ECO:0000256" key="1">
    <source>
        <dbReference type="ARBA" id="ARBA00004141"/>
    </source>
</evidence>
<evidence type="ECO:0000313" key="7">
    <source>
        <dbReference type="EMBL" id="PIA63405.1"/>
    </source>
</evidence>
<organism evidence="7 8">
    <name type="scientific">Aquilegia coerulea</name>
    <name type="common">Rocky mountain columbine</name>
    <dbReference type="NCBI Taxonomy" id="218851"/>
    <lineage>
        <taxon>Eukaryota</taxon>
        <taxon>Viridiplantae</taxon>
        <taxon>Streptophyta</taxon>
        <taxon>Embryophyta</taxon>
        <taxon>Tracheophyta</taxon>
        <taxon>Spermatophyta</taxon>
        <taxon>Magnoliopsida</taxon>
        <taxon>Ranunculales</taxon>
        <taxon>Ranunculaceae</taxon>
        <taxon>Thalictroideae</taxon>
        <taxon>Aquilegia</taxon>
    </lineage>
</organism>
<reference evidence="7 8" key="1">
    <citation type="submission" date="2017-09" db="EMBL/GenBank/DDBJ databases">
        <title>WGS assembly of Aquilegia coerulea Goldsmith.</title>
        <authorList>
            <person name="Hodges S."/>
            <person name="Kramer E."/>
            <person name="Nordborg M."/>
            <person name="Tomkins J."/>
            <person name="Borevitz J."/>
            <person name="Derieg N."/>
            <person name="Yan J."/>
            <person name="Mihaltcheva S."/>
            <person name="Hayes R.D."/>
            <person name="Rokhsar D."/>
        </authorList>
    </citation>
    <scope>NUCLEOTIDE SEQUENCE [LARGE SCALE GENOMIC DNA]</scope>
    <source>
        <strain evidence="8">cv. Goldsmith</strain>
    </source>
</reference>